<sequence>MLLWITGQESLTQDKEETSEIQFSKTKYQDSNNTTDKTSTTPTSTEPHGFAENCTAVYAVVNKIKTPGNINNTYTDSEYGECDKTGECQDVQNYLSGITWRNATSECGDAGLEHNVTILTQLPALLHKQFWIGIGIYQLLSPWMEVLVLHSNFTIGFNNGMCVTLECSGKTSTLHEEDCNSDNPNIQGLCEDGNNSSTIQSWGLPYSSQLRKCKIRDLLLVPSTICTKMSIARLAWTNIYRENIEIELPGGDNTRIPVQCLSAYISETNLKDIQISKENCTLRLHWFVCQKSSTSRQLIISSMSTITVETEEELKVHYNAFTGAVAGGTVTAITVLLIVTSLVVCKLRGIGPFNDKCNFTRKPYNDETKTDIEVNTKQQINHTYGIVNDEIRIHTVDTNKPGNTNMCYAQVNRNRNVEDTYIESVDGEYDHFNLTDRRREETIQNTYDSNIGIRSCEDQTYDTTSRSRKLNSENVYDHSFSNMISESDYNQSVSVMTETSMYDKAY</sequence>
<keyword evidence="2" id="KW-0812">Transmembrane</keyword>
<dbReference type="OrthoDB" id="6195416at2759"/>
<evidence type="ECO:0000256" key="1">
    <source>
        <dbReference type="SAM" id="MobiDB-lite"/>
    </source>
</evidence>
<dbReference type="Proteomes" id="UP000507470">
    <property type="component" value="Unassembled WGS sequence"/>
</dbReference>
<feature type="region of interest" description="Disordered" evidence="1">
    <location>
        <begin position="15"/>
        <end position="48"/>
    </location>
</feature>
<feature type="compositionally biased region" description="Low complexity" evidence="1">
    <location>
        <begin position="30"/>
        <end position="45"/>
    </location>
</feature>
<organism evidence="3 4">
    <name type="scientific">Mytilus coruscus</name>
    <name type="common">Sea mussel</name>
    <dbReference type="NCBI Taxonomy" id="42192"/>
    <lineage>
        <taxon>Eukaryota</taxon>
        <taxon>Metazoa</taxon>
        <taxon>Spiralia</taxon>
        <taxon>Lophotrochozoa</taxon>
        <taxon>Mollusca</taxon>
        <taxon>Bivalvia</taxon>
        <taxon>Autobranchia</taxon>
        <taxon>Pteriomorphia</taxon>
        <taxon>Mytilida</taxon>
        <taxon>Mytiloidea</taxon>
        <taxon>Mytilidae</taxon>
        <taxon>Mytilinae</taxon>
        <taxon>Mytilus</taxon>
    </lineage>
</organism>
<proteinExistence type="predicted"/>
<protein>
    <submittedName>
        <fullName evidence="3">Uncharacterized protein</fullName>
    </submittedName>
</protein>
<reference evidence="3 4" key="1">
    <citation type="submission" date="2020-06" db="EMBL/GenBank/DDBJ databases">
        <authorList>
            <person name="Li R."/>
            <person name="Bekaert M."/>
        </authorList>
    </citation>
    <scope>NUCLEOTIDE SEQUENCE [LARGE SCALE GENOMIC DNA]</scope>
    <source>
        <strain evidence="4">wild</strain>
    </source>
</reference>
<accession>A0A6J8ET40</accession>
<gene>
    <name evidence="3" type="ORF">MCOR_54702</name>
</gene>
<feature type="transmembrane region" description="Helical" evidence="2">
    <location>
        <begin position="320"/>
        <end position="344"/>
    </location>
</feature>
<keyword evidence="2" id="KW-0472">Membrane</keyword>
<dbReference type="EMBL" id="CACVKT020009675">
    <property type="protein sequence ID" value="CAC5422665.1"/>
    <property type="molecule type" value="Genomic_DNA"/>
</dbReference>
<keyword evidence="2" id="KW-1133">Transmembrane helix</keyword>
<evidence type="ECO:0000313" key="3">
    <source>
        <dbReference type="EMBL" id="CAC5422665.1"/>
    </source>
</evidence>
<keyword evidence="4" id="KW-1185">Reference proteome</keyword>
<evidence type="ECO:0000256" key="2">
    <source>
        <dbReference type="SAM" id="Phobius"/>
    </source>
</evidence>
<name>A0A6J8ET40_MYTCO</name>
<evidence type="ECO:0000313" key="4">
    <source>
        <dbReference type="Proteomes" id="UP000507470"/>
    </source>
</evidence>
<dbReference type="AlphaFoldDB" id="A0A6J8ET40"/>